<proteinExistence type="predicted"/>
<organism evidence="2 3">
    <name type="scientific">Bacteroides fragilis</name>
    <dbReference type="NCBI Taxonomy" id="817"/>
    <lineage>
        <taxon>Bacteria</taxon>
        <taxon>Pseudomonadati</taxon>
        <taxon>Bacteroidota</taxon>
        <taxon>Bacteroidia</taxon>
        <taxon>Bacteroidales</taxon>
        <taxon>Bacteroidaceae</taxon>
        <taxon>Bacteroides</taxon>
    </lineage>
</organism>
<feature type="compositionally biased region" description="Basic residues" evidence="1">
    <location>
        <begin position="87"/>
        <end position="102"/>
    </location>
</feature>
<gene>
    <name evidence="2" type="ORF">DWW08_18130</name>
</gene>
<dbReference type="EMBL" id="QRZH01000018">
    <property type="protein sequence ID" value="RGV49910.1"/>
    <property type="molecule type" value="Genomic_DNA"/>
</dbReference>
<sequence>MLTPSEEETFFIPTFSEKASVHKLVHFNRAATGNYQKELKKKKLYNYLFVITRYTLKRESRSIESKTTNPEPNANSGRFFHTDRREARNKRFWKGQKSKKSK</sequence>
<feature type="region of interest" description="Disordered" evidence="1">
    <location>
        <begin position="60"/>
        <end position="102"/>
    </location>
</feature>
<evidence type="ECO:0000313" key="3">
    <source>
        <dbReference type="Proteomes" id="UP000286270"/>
    </source>
</evidence>
<feature type="compositionally biased region" description="Polar residues" evidence="1">
    <location>
        <begin position="65"/>
        <end position="76"/>
    </location>
</feature>
<name>A0A412XX16_BACFG</name>
<accession>A0A412XX16</accession>
<dbReference type="AlphaFoldDB" id="A0A412XX16"/>
<comment type="caution">
    <text evidence="2">The sequence shown here is derived from an EMBL/GenBank/DDBJ whole genome shotgun (WGS) entry which is preliminary data.</text>
</comment>
<evidence type="ECO:0000256" key="1">
    <source>
        <dbReference type="SAM" id="MobiDB-lite"/>
    </source>
</evidence>
<reference evidence="2 3" key="1">
    <citation type="submission" date="2018-08" db="EMBL/GenBank/DDBJ databases">
        <title>A genome reference for cultivated species of the human gut microbiota.</title>
        <authorList>
            <person name="Zou Y."/>
            <person name="Xue W."/>
            <person name="Luo G."/>
        </authorList>
    </citation>
    <scope>NUCLEOTIDE SEQUENCE [LARGE SCALE GENOMIC DNA]</scope>
    <source>
        <strain evidence="2 3">AF14-26</strain>
    </source>
</reference>
<dbReference type="Proteomes" id="UP000286270">
    <property type="component" value="Unassembled WGS sequence"/>
</dbReference>
<protein>
    <submittedName>
        <fullName evidence="2">Uncharacterized protein</fullName>
    </submittedName>
</protein>
<evidence type="ECO:0000313" key="2">
    <source>
        <dbReference type="EMBL" id="RGV49910.1"/>
    </source>
</evidence>